<dbReference type="AlphaFoldDB" id="A0A6P8R7F1"/>
<keyword evidence="2" id="KW-0963">Cytoplasm</keyword>
<dbReference type="OrthoDB" id="21006at2759"/>
<feature type="compositionally biased region" description="Basic and acidic residues" evidence="6">
    <location>
        <begin position="196"/>
        <end position="209"/>
    </location>
</feature>
<feature type="domain" description="DBC1/CARP1 catalytically inactive NUDIX hydrolase" evidence="7">
    <location>
        <begin position="352"/>
        <end position="476"/>
    </location>
</feature>
<dbReference type="InterPro" id="IPR025223">
    <property type="entry name" value="S1-like_RNA-bd_dom"/>
</dbReference>
<name>A0A6P8R7F1_GEOSA</name>
<evidence type="ECO:0000313" key="8">
    <source>
        <dbReference type="Proteomes" id="UP000515159"/>
    </source>
</evidence>
<evidence type="ECO:0000256" key="1">
    <source>
        <dbReference type="ARBA" id="ARBA00004496"/>
    </source>
</evidence>
<evidence type="ECO:0000256" key="3">
    <source>
        <dbReference type="ARBA" id="ARBA00022553"/>
    </source>
</evidence>
<dbReference type="SUPFAM" id="SSF57997">
    <property type="entry name" value="Tropomyosin"/>
    <property type="match status" value="1"/>
</dbReference>
<evidence type="ECO:0000256" key="5">
    <source>
        <dbReference type="SAM" id="Coils"/>
    </source>
</evidence>
<evidence type="ECO:0000313" key="9">
    <source>
        <dbReference type="RefSeq" id="XP_033805746.1"/>
    </source>
</evidence>
<dbReference type="KEGG" id="gsh:117362831"/>
<feature type="compositionally biased region" description="Basic and acidic residues" evidence="6">
    <location>
        <begin position="619"/>
        <end position="658"/>
    </location>
</feature>
<dbReference type="Pfam" id="PF14444">
    <property type="entry name" value="S1-like"/>
    <property type="match status" value="1"/>
</dbReference>
<dbReference type="GO" id="GO:0005737">
    <property type="term" value="C:cytoplasm"/>
    <property type="evidence" value="ECO:0007669"/>
    <property type="project" value="UniProtKB-SubCell"/>
</dbReference>
<evidence type="ECO:0000313" key="10">
    <source>
        <dbReference type="RefSeq" id="XP_033805747.1"/>
    </source>
</evidence>
<dbReference type="RefSeq" id="XP_033805747.1">
    <property type="nucleotide sequence ID" value="XM_033949856.1"/>
</dbReference>
<reference evidence="9 10" key="1">
    <citation type="submission" date="2025-04" db="UniProtKB">
        <authorList>
            <consortium name="RefSeq"/>
        </authorList>
    </citation>
    <scope>IDENTIFICATION</scope>
</reference>
<feature type="coiled-coil region" evidence="5">
    <location>
        <begin position="844"/>
        <end position="920"/>
    </location>
</feature>
<accession>A0A6P8R7F1</accession>
<protein>
    <submittedName>
        <fullName evidence="9 10">Cell cycle and apoptosis regulator protein 2</fullName>
    </submittedName>
</protein>
<dbReference type="PANTHER" id="PTHR14304">
    <property type="entry name" value="CELL DIVISION CYCLE AND APOPTOSIS REGULATOR PROTEIN"/>
    <property type="match status" value="1"/>
</dbReference>
<dbReference type="Pfam" id="PF19256">
    <property type="entry name" value="LAIKA"/>
    <property type="match status" value="1"/>
</dbReference>
<dbReference type="InterPro" id="IPR025954">
    <property type="entry name" value="DBC1/CARP1_inactive_NUDIX"/>
</dbReference>
<dbReference type="RefSeq" id="XP_033805748.1">
    <property type="nucleotide sequence ID" value="XM_033949857.1"/>
</dbReference>
<dbReference type="Gene3D" id="1.20.5.170">
    <property type="match status" value="1"/>
</dbReference>
<dbReference type="Proteomes" id="UP000515159">
    <property type="component" value="Chromosome 6"/>
</dbReference>
<feature type="compositionally biased region" description="Basic and acidic residues" evidence="6">
    <location>
        <begin position="576"/>
        <end position="611"/>
    </location>
</feature>
<dbReference type="Pfam" id="PF14443">
    <property type="entry name" value="DBC1"/>
    <property type="match status" value="1"/>
</dbReference>
<dbReference type="InterPro" id="IPR045353">
    <property type="entry name" value="LAIKA"/>
</dbReference>
<evidence type="ECO:0000259" key="7">
    <source>
        <dbReference type="SMART" id="SM01122"/>
    </source>
</evidence>
<evidence type="ECO:0000256" key="4">
    <source>
        <dbReference type="ARBA" id="ARBA00023054"/>
    </source>
</evidence>
<keyword evidence="4 5" id="KW-0175">Coiled coil</keyword>
<proteinExistence type="predicted"/>
<organism evidence="8 10">
    <name type="scientific">Geotrypetes seraphini</name>
    <name type="common">Gaboon caecilian</name>
    <name type="synonym">Caecilia seraphini</name>
    <dbReference type="NCBI Taxonomy" id="260995"/>
    <lineage>
        <taxon>Eukaryota</taxon>
        <taxon>Metazoa</taxon>
        <taxon>Chordata</taxon>
        <taxon>Craniata</taxon>
        <taxon>Vertebrata</taxon>
        <taxon>Euteleostomi</taxon>
        <taxon>Amphibia</taxon>
        <taxon>Gymnophiona</taxon>
        <taxon>Geotrypetes</taxon>
    </lineage>
</organism>
<gene>
    <name evidence="9 10 11" type="primary">CCAR2</name>
</gene>
<dbReference type="InterPro" id="IPR025224">
    <property type="entry name" value="CCAR1/CCAR2"/>
</dbReference>
<feature type="region of interest" description="Disordered" evidence="6">
    <location>
        <begin position="569"/>
        <end position="666"/>
    </location>
</feature>
<feature type="compositionally biased region" description="Basic and acidic residues" evidence="6">
    <location>
        <begin position="712"/>
        <end position="721"/>
    </location>
</feature>
<keyword evidence="8" id="KW-1185">Reference proteome</keyword>
<feature type="region of interest" description="Disordered" evidence="6">
    <location>
        <begin position="701"/>
        <end position="721"/>
    </location>
</feature>
<dbReference type="PANTHER" id="PTHR14304:SF12">
    <property type="entry name" value="CELL CYCLE AND APOPTOSIS REGULATOR PROTEIN 2"/>
    <property type="match status" value="1"/>
</dbReference>
<evidence type="ECO:0000256" key="6">
    <source>
        <dbReference type="SAM" id="MobiDB-lite"/>
    </source>
</evidence>
<dbReference type="GO" id="GO:0005634">
    <property type="term" value="C:nucleus"/>
    <property type="evidence" value="ECO:0007669"/>
    <property type="project" value="TreeGrafter"/>
</dbReference>
<evidence type="ECO:0000313" key="11">
    <source>
        <dbReference type="RefSeq" id="XP_033805748.1"/>
    </source>
</evidence>
<keyword evidence="3" id="KW-0597">Phosphoprotein</keyword>
<feature type="region of interest" description="Disordered" evidence="6">
    <location>
        <begin position="461"/>
        <end position="504"/>
    </location>
</feature>
<dbReference type="GO" id="GO:0006355">
    <property type="term" value="P:regulation of DNA-templated transcription"/>
    <property type="evidence" value="ECO:0007669"/>
    <property type="project" value="InterPro"/>
</dbReference>
<evidence type="ECO:0000256" key="2">
    <source>
        <dbReference type="ARBA" id="ARBA00022490"/>
    </source>
</evidence>
<feature type="region of interest" description="Disordered" evidence="6">
    <location>
        <begin position="188"/>
        <end position="223"/>
    </location>
</feature>
<dbReference type="SMART" id="SM01122">
    <property type="entry name" value="DBC1"/>
    <property type="match status" value="1"/>
</dbReference>
<sequence length="955" mass="108279">MSQFKRQNRRRASPGQVMRALTEFHRGNSSTSLLGPPPAYINPLSAELPQSMLHLQMEEKHRVFTGIVTKLQDYFGVVDDDVFFQLSVVKGRIPQVGEKVLVKAVYNPSNQSVPWNAVKVQALSSQPLLKSPTPSLLHMAPLGQKQGILGAKPQLLFQPHRIPPLFPQKPVSLFPTVSHASLLGHHGRFTNQRISGRRDDSQRGTDYDSKKRKQKVVVQQGAVKKPRHERPLYKVSIARHSLNSPYCDPIEILRRYRNIQIPKDFFDVRLCYLDTFPLIQPLTLKYPCRIQICEGEEGEAEAGDAETAELNPSDTDTSFSAKVLLITSPGLDDFYRNCLAYIEDPEGWNENLEHPSKQIKFLLGKKGEEVITIGGDWSPSLDGLDPEQDPLVLIQTAIRCTKALTGIDLSRCTNWYRFAEFRYVCHGTSQQVTKVVVFLPDLWTCMPSLVEWEALCQQKTLNKEEESPPSSSSPVPKEEEAEAEAEKQEVETVEEETVTTSGYPSISVRPQQGFLCTLMSLYSTLEYRRQKEKPSFEVAVLMEFFQEMLQRDFGYKIYKGLLSLPKEQEAATTAETDEKKAETDEKKAETDEKKAETDEKKAETDEKKAEVEKEEELQEQAKPEEEPETVESKESSVPKTDKSSVVSKKEAPAREKVSTTDSADELCMLSLDDDVLQLGEEEEEEEEQDEFGCKLEDAELKSNGSNQSEMEVSSHHEMEKDSSPTAVLPLEALLGFVYFDLNFCGYIQRRDLEKLFLTLGLHLSTEQVKILVDKVVPRFVCYYRTLQFNQENLETASSEQIQEDNLCGNLSFLPSSLGPTVPAMQQALAEQQDLLPYNGTLINVKNLLEKMEQTENGRLQLENKIHSLENKLVEAHGRVATVEATNKTMTTDFQSMQKQVAEMEQQVKTAEKQKSYFQKQLQENGKRLTPLQQEIQKIIEKTNSCLEQKEELSTN</sequence>
<dbReference type="RefSeq" id="XP_033805746.1">
    <property type="nucleotide sequence ID" value="XM_033949855.1"/>
</dbReference>
<dbReference type="GeneID" id="117362831"/>
<comment type="subcellular location">
    <subcellularLocation>
        <location evidence="1">Cytoplasm</location>
    </subcellularLocation>
</comment>
<dbReference type="CTD" id="57805"/>